<dbReference type="AlphaFoldDB" id="A0AAD7DEA3"/>
<proteinExistence type="predicted"/>
<dbReference type="Proteomes" id="UP001221757">
    <property type="component" value="Unassembled WGS sequence"/>
</dbReference>
<protein>
    <submittedName>
        <fullName evidence="1">Uncharacterized protein</fullName>
    </submittedName>
</protein>
<reference evidence="1" key="1">
    <citation type="submission" date="2023-03" db="EMBL/GenBank/DDBJ databases">
        <title>Massive genome expansion in bonnet fungi (Mycena s.s.) driven by repeated elements and novel gene families across ecological guilds.</title>
        <authorList>
            <consortium name="Lawrence Berkeley National Laboratory"/>
            <person name="Harder C.B."/>
            <person name="Miyauchi S."/>
            <person name="Viragh M."/>
            <person name="Kuo A."/>
            <person name="Thoen E."/>
            <person name="Andreopoulos B."/>
            <person name="Lu D."/>
            <person name="Skrede I."/>
            <person name="Drula E."/>
            <person name="Henrissat B."/>
            <person name="Morin E."/>
            <person name="Kohler A."/>
            <person name="Barry K."/>
            <person name="LaButti K."/>
            <person name="Morin E."/>
            <person name="Salamov A."/>
            <person name="Lipzen A."/>
            <person name="Mereny Z."/>
            <person name="Hegedus B."/>
            <person name="Baldrian P."/>
            <person name="Stursova M."/>
            <person name="Weitz H."/>
            <person name="Taylor A."/>
            <person name="Grigoriev I.V."/>
            <person name="Nagy L.G."/>
            <person name="Martin F."/>
            <person name="Kauserud H."/>
        </authorList>
    </citation>
    <scope>NUCLEOTIDE SEQUENCE</scope>
    <source>
        <strain evidence="1">CBHHK067</strain>
    </source>
</reference>
<name>A0AAD7DEA3_MYCRO</name>
<keyword evidence="2" id="KW-1185">Reference proteome</keyword>
<gene>
    <name evidence="1" type="ORF">B0H17DRAFT_1066350</name>
</gene>
<evidence type="ECO:0000313" key="2">
    <source>
        <dbReference type="Proteomes" id="UP001221757"/>
    </source>
</evidence>
<organism evidence="1 2">
    <name type="scientific">Mycena rosella</name>
    <name type="common">Pink bonnet</name>
    <name type="synonym">Agaricus rosellus</name>
    <dbReference type="NCBI Taxonomy" id="1033263"/>
    <lineage>
        <taxon>Eukaryota</taxon>
        <taxon>Fungi</taxon>
        <taxon>Dikarya</taxon>
        <taxon>Basidiomycota</taxon>
        <taxon>Agaricomycotina</taxon>
        <taxon>Agaricomycetes</taxon>
        <taxon>Agaricomycetidae</taxon>
        <taxon>Agaricales</taxon>
        <taxon>Marasmiineae</taxon>
        <taxon>Mycenaceae</taxon>
        <taxon>Mycena</taxon>
    </lineage>
</organism>
<accession>A0AAD7DEA3</accession>
<comment type="caution">
    <text evidence="1">The sequence shown here is derived from an EMBL/GenBank/DDBJ whole genome shotgun (WGS) entry which is preliminary data.</text>
</comment>
<dbReference type="EMBL" id="JARKIE010000071">
    <property type="protein sequence ID" value="KAJ7689624.1"/>
    <property type="molecule type" value="Genomic_DNA"/>
</dbReference>
<evidence type="ECO:0000313" key="1">
    <source>
        <dbReference type="EMBL" id="KAJ7689624.1"/>
    </source>
</evidence>
<sequence length="60" mass="7252">MLRTYPLWERKRRVLISLSTIYICTLVPAAVFTHLKLASLECWQARRFKFILIECRYTCE</sequence>